<dbReference type="InterPro" id="IPR025235">
    <property type="entry name" value="DUF4178"/>
</dbReference>
<keyword evidence="2" id="KW-1133">Transmembrane helix</keyword>
<organism evidence="4 5">
    <name type="scientific">Xenophilus arseniciresistens</name>
    <dbReference type="NCBI Taxonomy" id="1283306"/>
    <lineage>
        <taxon>Bacteria</taxon>
        <taxon>Pseudomonadati</taxon>
        <taxon>Pseudomonadota</taxon>
        <taxon>Betaproteobacteria</taxon>
        <taxon>Burkholderiales</taxon>
        <taxon>Comamonadaceae</taxon>
        <taxon>Xenophilus</taxon>
    </lineage>
</organism>
<protein>
    <submittedName>
        <fullName evidence="4">DUF4178 domain-containing protein</fullName>
    </submittedName>
</protein>
<reference evidence="4" key="1">
    <citation type="submission" date="2023-01" db="EMBL/GenBank/DDBJ databases">
        <title>Xenophilus mangrovi sp. nov., isolated from soil of Mangrove nature reserve.</title>
        <authorList>
            <person name="Xu S."/>
            <person name="Liu Z."/>
            <person name="Xu Y."/>
        </authorList>
    </citation>
    <scope>NUCLEOTIDE SEQUENCE</scope>
    <source>
        <strain evidence="4">YW8</strain>
    </source>
</reference>
<evidence type="ECO:0000259" key="3">
    <source>
        <dbReference type="Pfam" id="PF13785"/>
    </source>
</evidence>
<keyword evidence="2" id="KW-0812">Transmembrane</keyword>
<keyword evidence="5" id="KW-1185">Reference proteome</keyword>
<feature type="compositionally biased region" description="Gly residues" evidence="1">
    <location>
        <begin position="497"/>
        <end position="509"/>
    </location>
</feature>
<dbReference type="RefSeq" id="WP_271430428.1">
    <property type="nucleotide sequence ID" value="NZ_JAQIPB010000015.1"/>
</dbReference>
<dbReference type="Proteomes" id="UP001212602">
    <property type="component" value="Unassembled WGS sequence"/>
</dbReference>
<proteinExistence type="predicted"/>
<evidence type="ECO:0000256" key="2">
    <source>
        <dbReference type="SAM" id="Phobius"/>
    </source>
</evidence>
<feature type="domain" description="DUF4178" evidence="3">
    <location>
        <begin position="293"/>
        <end position="430"/>
    </location>
</feature>
<name>A0AAE3T391_9BURK</name>
<feature type="domain" description="DUF4178" evidence="3">
    <location>
        <begin position="76"/>
        <end position="217"/>
    </location>
</feature>
<keyword evidence="2" id="KW-0472">Membrane</keyword>
<dbReference type="EMBL" id="JAQIPB010000015">
    <property type="protein sequence ID" value="MDA7419227.1"/>
    <property type="molecule type" value="Genomic_DNA"/>
</dbReference>
<gene>
    <name evidence="4" type="ORF">PGB34_22870</name>
</gene>
<accession>A0AAE3T391</accession>
<evidence type="ECO:0000313" key="4">
    <source>
        <dbReference type="EMBL" id="MDA7419227.1"/>
    </source>
</evidence>
<dbReference type="Pfam" id="PF13785">
    <property type="entry name" value="DUF4178"/>
    <property type="match status" value="2"/>
</dbReference>
<feature type="transmembrane region" description="Helical" evidence="2">
    <location>
        <begin position="461"/>
        <end position="483"/>
    </location>
</feature>
<sequence length="509" mass="54614">MAEPGGPGNPGESQRHYRAPCPGCGAPVEFRSAQSTHAVCPYCQSTVVREGEQLSRIGKMAELFDDFSPLQLFAAGRIQGRHFTLVGRLQYAYAEGRWTEWVAQLDGAGQGETPEDRIGTLSEDNGAFVFSLPYALQRTPPEADDLRVGMTTAIDGRPFTVSSNQEVWLHAAQGELSHLPGLGERLRMVELRNDEGLVLSLDYGSAPPTASLGRSVQLADLQLSGLRDASDKEEKGGRNFSCPNCGAPVHVDLESSKSVTCGQCRSIIDLSAGLGAELKFATQDEPVRPLIPLGSKGQFNGSAWQVVGFQHRVGQEPGDDEQFGWSEYLLFNRKKGFCFLVDASDGWSLVAPTTGAPKMAGNANSATYLGKTYHKLYAYNAETTYVAGEFYWQVARGQKSFNRDFGLGKALLSSESTPQELTWSSGDRLDSAAVAQAFGMQAQAARFRRDEVKPFTAAPSLSIGTIIVIVVLILIMLSLLSTCSGSGSGGSYRSSGGSYGGYSSGGSHK</sequence>
<comment type="caution">
    <text evidence="4">The sequence shown here is derived from an EMBL/GenBank/DDBJ whole genome shotgun (WGS) entry which is preliminary data.</text>
</comment>
<evidence type="ECO:0000256" key="1">
    <source>
        <dbReference type="SAM" id="MobiDB-lite"/>
    </source>
</evidence>
<dbReference type="AlphaFoldDB" id="A0AAE3T391"/>
<feature type="compositionally biased region" description="Low complexity" evidence="1">
    <location>
        <begin position="486"/>
        <end position="496"/>
    </location>
</feature>
<feature type="region of interest" description="Disordered" evidence="1">
    <location>
        <begin position="486"/>
        <end position="509"/>
    </location>
</feature>
<evidence type="ECO:0000313" key="5">
    <source>
        <dbReference type="Proteomes" id="UP001212602"/>
    </source>
</evidence>